<dbReference type="SMART" id="SM00398">
    <property type="entry name" value="HMG"/>
    <property type="match status" value="1"/>
</dbReference>
<accession>W9S9N2</accession>
<dbReference type="Pfam" id="PF00505">
    <property type="entry name" value="HMG_box"/>
    <property type="match status" value="1"/>
</dbReference>
<dbReference type="PROSITE" id="PS50118">
    <property type="entry name" value="HMG_BOX_2"/>
    <property type="match status" value="1"/>
</dbReference>
<dbReference type="eggNOG" id="ENOG502S2QR">
    <property type="taxonomic scope" value="Eukaryota"/>
</dbReference>
<dbReference type="GO" id="GO:0005634">
    <property type="term" value="C:nucleus"/>
    <property type="evidence" value="ECO:0007669"/>
    <property type="project" value="UniProtKB-UniRule"/>
</dbReference>
<dbReference type="InterPro" id="IPR009071">
    <property type="entry name" value="HMG_box_dom"/>
</dbReference>
<evidence type="ECO:0000313" key="6">
    <source>
        <dbReference type="Proteomes" id="UP000030645"/>
    </source>
</evidence>
<evidence type="ECO:0000313" key="5">
    <source>
        <dbReference type="EMBL" id="EXC21082.1"/>
    </source>
</evidence>
<proteinExistence type="predicted"/>
<sequence>MSSMDFQQPRQSSSNTPPPPPRSPIVVPTNLASPTPLQLSGFLSGDTIQVQGDAGNLQFSVQLNINKTLFPEKVGPFQSLETVEYTREKFSTEDLLSPASSYVTPIASELLMDENCCTSDRTTEIRRESFVVTRLRSGVISPVTYYPRVSLSCCEKVVKSRKKKKVDVFERLFRRHSCPIRPCTSYAFFVMATWGDVKSSSFGETSKKLGLLWCKLPQKDKKLYEEMAVKDNARYKRQSKLFNSKAAQTTQRR</sequence>
<feature type="region of interest" description="Disordered" evidence="3">
    <location>
        <begin position="1"/>
        <end position="31"/>
    </location>
</feature>
<dbReference type="InterPro" id="IPR050342">
    <property type="entry name" value="HMGB"/>
</dbReference>
<evidence type="ECO:0000256" key="2">
    <source>
        <dbReference type="PROSITE-ProRule" id="PRU00267"/>
    </source>
</evidence>
<dbReference type="InterPro" id="IPR036910">
    <property type="entry name" value="HMG_box_dom_sf"/>
</dbReference>
<gene>
    <name evidence="5" type="ORF">L484_017092</name>
</gene>
<dbReference type="SUPFAM" id="SSF47095">
    <property type="entry name" value="HMG-box"/>
    <property type="match status" value="1"/>
</dbReference>
<evidence type="ECO:0000259" key="4">
    <source>
        <dbReference type="PROSITE" id="PS50118"/>
    </source>
</evidence>
<protein>
    <recommendedName>
        <fullName evidence="4">HMG box domain-containing protein</fullName>
    </recommendedName>
</protein>
<organism evidence="5 6">
    <name type="scientific">Morus notabilis</name>
    <dbReference type="NCBI Taxonomy" id="981085"/>
    <lineage>
        <taxon>Eukaryota</taxon>
        <taxon>Viridiplantae</taxon>
        <taxon>Streptophyta</taxon>
        <taxon>Embryophyta</taxon>
        <taxon>Tracheophyta</taxon>
        <taxon>Spermatophyta</taxon>
        <taxon>Magnoliopsida</taxon>
        <taxon>eudicotyledons</taxon>
        <taxon>Gunneridae</taxon>
        <taxon>Pentapetalae</taxon>
        <taxon>rosids</taxon>
        <taxon>fabids</taxon>
        <taxon>Rosales</taxon>
        <taxon>Moraceae</taxon>
        <taxon>Moreae</taxon>
        <taxon>Morus</taxon>
    </lineage>
</organism>
<keyword evidence="2" id="KW-0539">Nucleus</keyword>
<dbReference type="GO" id="GO:0003677">
    <property type="term" value="F:DNA binding"/>
    <property type="evidence" value="ECO:0007669"/>
    <property type="project" value="UniProtKB-UniRule"/>
</dbReference>
<dbReference type="AlphaFoldDB" id="W9S9N2"/>
<evidence type="ECO:0000256" key="3">
    <source>
        <dbReference type="SAM" id="MobiDB-lite"/>
    </source>
</evidence>
<dbReference type="Proteomes" id="UP000030645">
    <property type="component" value="Unassembled WGS sequence"/>
</dbReference>
<keyword evidence="1 2" id="KW-0238">DNA-binding</keyword>
<reference evidence="6" key="1">
    <citation type="submission" date="2013-01" db="EMBL/GenBank/DDBJ databases">
        <title>Draft Genome Sequence of a Mulberry Tree, Morus notabilis C.K. Schneid.</title>
        <authorList>
            <person name="He N."/>
            <person name="Zhao S."/>
        </authorList>
    </citation>
    <scope>NUCLEOTIDE SEQUENCE</scope>
</reference>
<dbReference type="EMBL" id="KE345934">
    <property type="protein sequence ID" value="EXC21082.1"/>
    <property type="molecule type" value="Genomic_DNA"/>
</dbReference>
<feature type="DNA-binding region" description="HMG box" evidence="2">
    <location>
        <begin position="179"/>
        <end position="243"/>
    </location>
</feature>
<dbReference type="Gene3D" id="1.10.30.10">
    <property type="entry name" value="High mobility group box domain"/>
    <property type="match status" value="1"/>
</dbReference>
<keyword evidence="6" id="KW-1185">Reference proteome</keyword>
<evidence type="ECO:0000256" key="1">
    <source>
        <dbReference type="ARBA" id="ARBA00023125"/>
    </source>
</evidence>
<dbReference type="PANTHER" id="PTHR48112">
    <property type="entry name" value="HIGH MOBILITY GROUP PROTEIN DSP1"/>
    <property type="match status" value="1"/>
</dbReference>
<feature type="domain" description="HMG box" evidence="4">
    <location>
        <begin position="179"/>
        <end position="243"/>
    </location>
</feature>
<name>W9S9N2_9ROSA</name>